<dbReference type="Gene3D" id="3.30.540.10">
    <property type="entry name" value="Fructose-1,6-Bisphosphatase, subunit A, domain 1"/>
    <property type="match status" value="1"/>
</dbReference>
<dbReference type="FunFam" id="3.30.540.10:FF:000004">
    <property type="entry name" value="Inositol-1-monophosphatase"/>
    <property type="match status" value="1"/>
</dbReference>
<dbReference type="InterPro" id="IPR033942">
    <property type="entry name" value="IMPase"/>
</dbReference>
<dbReference type="EMBL" id="JADGJD010000126">
    <property type="protein sequence ID" value="KAJ3054599.1"/>
    <property type="molecule type" value="Genomic_DNA"/>
</dbReference>
<dbReference type="GO" id="GO:0046854">
    <property type="term" value="P:phosphatidylinositol phosphate biosynthetic process"/>
    <property type="evidence" value="ECO:0007669"/>
    <property type="project" value="InterPro"/>
</dbReference>
<dbReference type="AlphaFoldDB" id="A0AAD5X6U9"/>
<keyword evidence="10" id="KW-1185">Reference proteome</keyword>
<accession>A0AAD5X6U9</accession>
<dbReference type="GO" id="GO:0008934">
    <property type="term" value="F:inositol monophosphate 1-phosphatase activity"/>
    <property type="evidence" value="ECO:0007669"/>
    <property type="project" value="InterPro"/>
</dbReference>
<evidence type="ECO:0000256" key="1">
    <source>
        <dbReference type="ARBA" id="ARBA00001033"/>
    </source>
</evidence>
<sequence>MSYTKELETAISVAREAGAVIREAFTNRGKAATVDYKKENAADLVTVTDRAVEALVFSKLRAVFPDHKFIGEETVSATEDAKTQLTDAPTWVVDPVDGTTNFVHGFPFVAVAIGFVIEKVPVVGVVYNPILDELFHASAGQGAFLNNQPLPLMPPTPLPSLATALVATEYGSDRQDAILGPKFRALQKVVADPVRGVRSLGSAALNMCYVARGALDAYWEAGVHLWDVAAATIVVREAGGAVVNWKKPESSGTDVTKEVYDGLAREVVCVRATKNGVEEIAGIISTIREYLEAVSYPRD</sequence>
<dbReference type="PANTHER" id="PTHR20854">
    <property type="entry name" value="INOSITOL MONOPHOSPHATASE"/>
    <property type="match status" value="1"/>
</dbReference>
<dbReference type="EC" id="3.1.3.25" evidence="8"/>
<reference evidence="9" key="1">
    <citation type="submission" date="2020-05" db="EMBL/GenBank/DDBJ databases">
        <title>Phylogenomic resolution of chytrid fungi.</title>
        <authorList>
            <person name="Stajich J.E."/>
            <person name="Amses K."/>
            <person name="Simmons R."/>
            <person name="Seto K."/>
            <person name="Myers J."/>
            <person name="Bonds A."/>
            <person name="Quandt C.A."/>
            <person name="Barry K."/>
            <person name="Liu P."/>
            <person name="Grigoriev I."/>
            <person name="Longcore J.E."/>
            <person name="James T.Y."/>
        </authorList>
    </citation>
    <scope>NUCLEOTIDE SEQUENCE</scope>
    <source>
        <strain evidence="9">JEL0318</strain>
    </source>
</reference>
<dbReference type="GO" id="GO:0046872">
    <property type="term" value="F:metal ion binding"/>
    <property type="evidence" value="ECO:0007669"/>
    <property type="project" value="UniProtKB-KW"/>
</dbReference>
<evidence type="ECO:0000256" key="3">
    <source>
        <dbReference type="ARBA" id="ARBA00009759"/>
    </source>
</evidence>
<evidence type="ECO:0000256" key="2">
    <source>
        <dbReference type="ARBA" id="ARBA00001946"/>
    </source>
</evidence>
<comment type="catalytic activity">
    <reaction evidence="1 8">
        <text>a myo-inositol phosphate + H2O = myo-inositol + phosphate</text>
        <dbReference type="Rhea" id="RHEA:24056"/>
        <dbReference type="ChEBI" id="CHEBI:15377"/>
        <dbReference type="ChEBI" id="CHEBI:17268"/>
        <dbReference type="ChEBI" id="CHEBI:43474"/>
        <dbReference type="ChEBI" id="CHEBI:84139"/>
        <dbReference type="EC" id="3.1.3.25"/>
    </reaction>
</comment>
<dbReference type="InterPro" id="IPR000760">
    <property type="entry name" value="Inositol_monophosphatase-like"/>
</dbReference>
<evidence type="ECO:0000256" key="6">
    <source>
        <dbReference type="ARBA" id="ARBA00022842"/>
    </source>
</evidence>
<dbReference type="FunFam" id="3.40.190.80:FF:000020">
    <property type="entry name" value="Fructose-1,6-bisphosphatase/inositol-1-monophosphatase"/>
    <property type="match status" value="1"/>
</dbReference>
<dbReference type="PROSITE" id="PS00630">
    <property type="entry name" value="IMP_2"/>
    <property type="match status" value="1"/>
</dbReference>
<comment type="cofactor">
    <cofactor evidence="2 7 8">
        <name>Mg(2+)</name>
        <dbReference type="ChEBI" id="CHEBI:18420"/>
    </cofactor>
</comment>
<comment type="similarity">
    <text evidence="3 8">Belongs to the inositol monophosphatase superfamily.</text>
</comment>
<evidence type="ECO:0000256" key="8">
    <source>
        <dbReference type="RuleBase" id="RU364068"/>
    </source>
</evidence>
<organism evidence="9 10">
    <name type="scientific">Rhizophlyctis rosea</name>
    <dbReference type="NCBI Taxonomy" id="64517"/>
    <lineage>
        <taxon>Eukaryota</taxon>
        <taxon>Fungi</taxon>
        <taxon>Fungi incertae sedis</taxon>
        <taxon>Chytridiomycota</taxon>
        <taxon>Chytridiomycota incertae sedis</taxon>
        <taxon>Chytridiomycetes</taxon>
        <taxon>Rhizophlyctidales</taxon>
        <taxon>Rhizophlyctidaceae</taxon>
        <taxon>Rhizophlyctis</taxon>
    </lineage>
</organism>
<evidence type="ECO:0000256" key="7">
    <source>
        <dbReference type="PIRSR" id="PIRSR600760-2"/>
    </source>
</evidence>
<keyword evidence="5 8" id="KW-0378">Hydrolase</keyword>
<feature type="binding site" evidence="7">
    <location>
        <position position="94"/>
    </location>
    <ligand>
        <name>Mg(2+)</name>
        <dbReference type="ChEBI" id="CHEBI:18420"/>
        <label>1</label>
        <note>catalytic</note>
    </ligand>
</feature>
<name>A0AAD5X6U9_9FUNG</name>
<dbReference type="Gene3D" id="3.40.190.80">
    <property type="match status" value="1"/>
</dbReference>
<feature type="binding site" evidence="7">
    <location>
        <position position="97"/>
    </location>
    <ligand>
        <name>Mg(2+)</name>
        <dbReference type="ChEBI" id="CHEBI:18420"/>
        <label>1</label>
        <note>catalytic</note>
    </ligand>
</feature>
<dbReference type="SUPFAM" id="SSF56655">
    <property type="entry name" value="Carbohydrate phosphatase"/>
    <property type="match status" value="1"/>
</dbReference>
<keyword evidence="4 7" id="KW-0479">Metal-binding</keyword>
<dbReference type="GO" id="GO:0006020">
    <property type="term" value="P:inositol metabolic process"/>
    <property type="evidence" value="ECO:0007669"/>
    <property type="project" value="TreeGrafter"/>
</dbReference>
<dbReference type="PRINTS" id="PR00377">
    <property type="entry name" value="IMPHPHTASES"/>
</dbReference>
<dbReference type="CDD" id="cd01639">
    <property type="entry name" value="IMPase"/>
    <property type="match status" value="1"/>
</dbReference>
<proteinExistence type="inferred from homology"/>
<keyword evidence="6 7" id="KW-0460">Magnesium</keyword>
<comment type="pathway">
    <text evidence="8">Polyol metabolism; myo-inositol biosynthesis; myo-inositol from D-glucose 6-phosphate: step 2/2.</text>
</comment>
<dbReference type="PANTHER" id="PTHR20854:SF4">
    <property type="entry name" value="INOSITOL-1-MONOPHOSPHATASE-RELATED"/>
    <property type="match status" value="1"/>
</dbReference>
<protein>
    <recommendedName>
        <fullName evidence="8">Inositol-1-monophosphatase</fullName>
        <ecNumber evidence="8">3.1.3.25</ecNumber>
    </recommendedName>
</protein>
<evidence type="ECO:0000256" key="4">
    <source>
        <dbReference type="ARBA" id="ARBA00022723"/>
    </source>
</evidence>
<feature type="binding site" evidence="7">
    <location>
        <position position="72"/>
    </location>
    <ligand>
        <name>Mg(2+)</name>
        <dbReference type="ChEBI" id="CHEBI:18420"/>
        <label>1</label>
        <note>catalytic</note>
    </ligand>
</feature>
<feature type="binding site" evidence="7">
    <location>
        <position position="227"/>
    </location>
    <ligand>
        <name>Mg(2+)</name>
        <dbReference type="ChEBI" id="CHEBI:18420"/>
        <label>1</label>
        <note>catalytic</note>
    </ligand>
</feature>
<dbReference type="InterPro" id="IPR020550">
    <property type="entry name" value="Inositol_monophosphatase_CS"/>
</dbReference>
<dbReference type="InterPro" id="IPR020583">
    <property type="entry name" value="Inositol_monoP_metal-BS"/>
</dbReference>
<comment type="caution">
    <text evidence="9">The sequence shown here is derived from an EMBL/GenBank/DDBJ whole genome shotgun (WGS) entry which is preliminary data.</text>
</comment>
<gene>
    <name evidence="9" type="primary">IMPA2</name>
    <name evidence="9" type="ORF">HK097_001327</name>
</gene>
<dbReference type="GO" id="GO:0007165">
    <property type="term" value="P:signal transduction"/>
    <property type="evidence" value="ECO:0007669"/>
    <property type="project" value="TreeGrafter"/>
</dbReference>
<dbReference type="Proteomes" id="UP001212841">
    <property type="component" value="Unassembled WGS sequence"/>
</dbReference>
<dbReference type="Pfam" id="PF00459">
    <property type="entry name" value="Inositol_P"/>
    <property type="match status" value="1"/>
</dbReference>
<evidence type="ECO:0000256" key="5">
    <source>
        <dbReference type="ARBA" id="ARBA00022801"/>
    </source>
</evidence>
<evidence type="ECO:0000313" key="9">
    <source>
        <dbReference type="EMBL" id="KAJ3054599.1"/>
    </source>
</evidence>
<evidence type="ECO:0000313" key="10">
    <source>
        <dbReference type="Proteomes" id="UP001212841"/>
    </source>
</evidence>
<dbReference type="PROSITE" id="PS00629">
    <property type="entry name" value="IMP_1"/>
    <property type="match status" value="1"/>
</dbReference>